<dbReference type="RefSeq" id="WP_116241794.1">
    <property type="nucleotide sequence ID" value="NZ_QUAB01000039.1"/>
</dbReference>
<keyword evidence="4" id="KW-1185">Reference proteome</keyword>
<evidence type="ECO:0000259" key="1">
    <source>
        <dbReference type="Pfam" id="PF07905"/>
    </source>
</evidence>
<dbReference type="InterPro" id="IPR051448">
    <property type="entry name" value="CdaR-like_regulators"/>
</dbReference>
<sequence>MDTTTPTLRTLLARPALKLRLLPADLPDGALDRPLRWVHSSDLADPTPFLADDLVLLTTGTQLERTPVTDYVDRLAQRGVIGLGFGTDVHRAGVPEDLAEACAARGIPLFEVPYGTPFIAVARAHAEAIAEQAYSRRTWALEAQRALAIASLRPQGLDAALTELSRRLGCGVTMFDDAGGLVHEHPSGAATAELAAHAAALLARGATASETIEHGSSGATLFTLGSTGRLRGVIGVAAAALDPETRTVVTSVIAMAGLALEQGERLALRERRLDAEVLTLLREGAAGSARRVRELPAEPVLVATAEAPANPDWWRRRAAGALVAEGVVVFSAADAAVADAFAADFDVKLGLSQHGTLEEFTRAEAQASAALRRTGTGVIRYAAPAGILESLGADARLAAQSRLAGLREADPALEEQLRVWLEHDARIEQAAAALGIHRHTLRARIAQASGILHTDLATFPARAELWAALQAAR</sequence>
<reference evidence="3 4" key="1">
    <citation type="submission" date="2018-08" db="EMBL/GenBank/DDBJ databases">
        <title>Isolation, diversity and antifungal activity of Actinobacteria from cow dung.</title>
        <authorList>
            <person name="Ling L."/>
        </authorList>
    </citation>
    <scope>NUCLEOTIDE SEQUENCE [LARGE SCALE GENOMIC DNA]</scope>
    <source>
        <strain evidence="3 4">NEAU-LLE</strain>
    </source>
</reference>
<evidence type="ECO:0000313" key="3">
    <source>
        <dbReference type="EMBL" id="REJ05862.1"/>
    </source>
</evidence>
<dbReference type="Gene3D" id="1.10.10.2840">
    <property type="entry name" value="PucR C-terminal helix-turn-helix domain"/>
    <property type="match status" value="1"/>
</dbReference>
<gene>
    <name evidence="3" type="ORF">DY023_07895</name>
</gene>
<comment type="caution">
    <text evidence="3">The sequence shown here is derived from an EMBL/GenBank/DDBJ whole genome shotgun (WGS) entry which is preliminary data.</text>
</comment>
<protein>
    <submittedName>
        <fullName evidence="3">PucR family transcriptional regulator</fullName>
    </submittedName>
</protein>
<proteinExistence type="predicted"/>
<dbReference type="AlphaFoldDB" id="A0A371NV39"/>
<dbReference type="Proteomes" id="UP000262172">
    <property type="component" value="Unassembled WGS sequence"/>
</dbReference>
<dbReference type="OrthoDB" id="8450798at2"/>
<feature type="domain" description="Purine catabolism PurC-like" evidence="1">
    <location>
        <begin position="29"/>
        <end position="129"/>
    </location>
</feature>
<dbReference type="InterPro" id="IPR025736">
    <property type="entry name" value="PucR_C-HTH_dom"/>
</dbReference>
<evidence type="ECO:0000259" key="2">
    <source>
        <dbReference type="Pfam" id="PF13556"/>
    </source>
</evidence>
<organism evidence="3 4">
    <name type="scientific">Microbacterium bovistercoris</name>
    <dbReference type="NCBI Taxonomy" id="2293570"/>
    <lineage>
        <taxon>Bacteria</taxon>
        <taxon>Bacillati</taxon>
        <taxon>Actinomycetota</taxon>
        <taxon>Actinomycetes</taxon>
        <taxon>Micrococcales</taxon>
        <taxon>Microbacteriaceae</taxon>
        <taxon>Microbacterium</taxon>
    </lineage>
</organism>
<evidence type="ECO:0000313" key="4">
    <source>
        <dbReference type="Proteomes" id="UP000262172"/>
    </source>
</evidence>
<dbReference type="Pfam" id="PF13556">
    <property type="entry name" value="HTH_30"/>
    <property type="match status" value="1"/>
</dbReference>
<feature type="domain" description="PucR C-terminal helix-turn-helix" evidence="2">
    <location>
        <begin position="415"/>
        <end position="471"/>
    </location>
</feature>
<dbReference type="Pfam" id="PF07905">
    <property type="entry name" value="PucR"/>
    <property type="match status" value="1"/>
</dbReference>
<accession>A0A371NV39</accession>
<dbReference type="PANTHER" id="PTHR33744">
    <property type="entry name" value="CARBOHYDRATE DIACID REGULATOR"/>
    <property type="match status" value="1"/>
</dbReference>
<name>A0A371NV39_9MICO</name>
<dbReference type="InterPro" id="IPR012914">
    <property type="entry name" value="PucR_dom"/>
</dbReference>
<dbReference type="EMBL" id="QUAB01000039">
    <property type="protein sequence ID" value="REJ05862.1"/>
    <property type="molecule type" value="Genomic_DNA"/>
</dbReference>
<dbReference type="PANTHER" id="PTHR33744:SF1">
    <property type="entry name" value="DNA-BINDING TRANSCRIPTIONAL ACTIVATOR ADER"/>
    <property type="match status" value="1"/>
</dbReference>
<dbReference type="InterPro" id="IPR042070">
    <property type="entry name" value="PucR_C-HTH_sf"/>
</dbReference>